<dbReference type="AlphaFoldDB" id="A0ABD5NIH0"/>
<dbReference type="InterPro" id="IPR011991">
    <property type="entry name" value="ArsR-like_HTH"/>
</dbReference>
<dbReference type="Pfam" id="PF08350">
    <property type="entry name" value="FilR1_middle"/>
    <property type="match status" value="1"/>
</dbReference>
<evidence type="ECO:0000313" key="3">
    <source>
        <dbReference type="EMBL" id="MFC3956842.1"/>
    </source>
</evidence>
<dbReference type="Gene3D" id="1.10.10.10">
    <property type="entry name" value="Winged helix-like DNA-binding domain superfamily/Winged helix DNA-binding domain"/>
    <property type="match status" value="1"/>
</dbReference>
<dbReference type="InterPro" id="IPR057527">
    <property type="entry name" value="HVO_A0261-like_N"/>
</dbReference>
<comment type="caution">
    <text evidence="3">The sequence shown here is derived from an EMBL/GenBank/DDBJ whole genome shotgun (WGS) entry which is preliminary data.</text>
</comment>
<sequence length="258" mass="27982">MTGVTTDEADARLAVEAIKRADALAVLADGAVTRSELMDALGVSRTTVHRLVRDLEASEFVVDDGGTYVLTGLGRTVQQATATYRETVAASRHLEPLLTALEDCDVDLDVTAFADARVTVPHSRDPYAPVHRFSELLGDTDSLRGFDTTSIAPTYADALRDQLDDGLSIELIYEPVVLELLVDQYADLAAVAFDQESIAVHVHEAIPFGLALFDDHVGVGAYDEETGQLLVFVDSDDPDAIAWGETLFEQFRDEAIAR</sequence>
<organism evidence="3 4">
    <name type="scientific">Halovivax cerinus</name>
    <dbReference type="NCBI Taxonomy" id="1487865"/>
    <lineage>
        <taxon>Archaea</taxon>
        <taxon>Methanobacteriati</taxon>
        <taxon>Methanobacteriota</taxon>
        <taxon>Stenosarchaea group</taxon>
        <taxon>Halobacteria</taxon>
        <taxon>Halobacteriales</taxon>
        <taxon>Natrialbaceae</taxon>
        <taxon>Halovivax</taxon>
    </lineage>
</organism>
<dbReference type="Pfam" id="PF25213">
    <property type="entry name" value="HVO_A0261_N"/>
    <property type="match status" value="1"/>
</dbReference>
<proteinExistence type="predicted"/>
<reference evidence="3 4" key="1">
    <citation type="journal article" date="2019" name="Int. J. Syst. Evol. Microbiol.">
        <title>The Global Catalogue of Microorganisms (GCM) 10K type strain sequencing project: providing services to taxonomists for standard genome sequencing and annotation.</title>
        <authorList>
            <consortium name="The Broad Institute Genomics Platform"/>
            <consortium name="The Broad Institute Genome Sequencing Center for Infectious Disease"/>
            <person name="Wu L."/>
            <person name="Ma J."/>
        </authorList>
    </citation>
    <scope>NUCLEOTIDE SEQUENCE [LARGE SCALE GENOMIC DNA]</scope>
    <source>
        <strain evidence="3 4">IBRC-M 10256</strain>
    </source>
</reference>
<feature type="domain" description="HVO-A0261-like N-terminal" evidence="2">
    <location>
        <begin position="10"/>
        <end position="92"/>
    </location>
</feature>
<evidence type="ECO:0000259" key="1">
    <source>
        <dbReference type="Pfam" id="PF08350"/>
    </source>
</evidence>
<evidence type="ECO:0000259" key="2">
    <source>
        <dbReference type="Pfam" id="PF25213"/>
    </source>
</evidence>
<feature type="domain" description="Methanogenesis regulatory protein FilR1 middle" evidence="1">
    <location>
        <begin position="126"/>
        <end position="253"/>
    </location>
</feature>
<gene>
    <name evidence="3" type="ORF">ACFOUR_00450</name>
</gene>
<protein>
    <submittedName>
        <fullName evidence="3">Helix-turn-helix transcriptional regulator</fullName>
    </submittedName>
</protein>
<dbReference type="EMBL" id="JBHSAQ010000001">
    <property type="protein sequence ID" value="MFC3956842.1"/>
    <property type="molecule type" value="Genomic_DNA"/>
</dbReference>
<accession>A0ABD5NIH0</accession>
<dbReference type="RefSeq" id="WP_256532219.1">
    <property type="nucleotide sequence ID" value="NZ_CP101824.1"/>
</dbReference>
<dbReference type="CDD" id="cd00090">
    <property type="entry name" value="HTH_ARSR"/>
    <property type="match status" value="1"/>
</dbReference>
<dbReference type="Proteomes" id="UP001595846">
    <property type="component" value="Unassembled WGS sequence"/>
</dbReference>
<evidence type="ECO:0000313" key="4">
    <source>
        <dbReference type="Proteomes" id="UP001595846"/>
    </source>
</evidence>
<dbReference type="InterPro" id="IPR013561">
    <property type="entry name" value="FilR1_middle_dom"/>
</dbReference>
<keyword evidence="4" id="KW-1185">Reference proteome</keyword>
<dbReference type="InterPro" id="IPR036388">
    <property type="entry name" value="WH-like_DNA-bd_sf"/>
</dbReference>
<dbReference type="GeneID" id="73904997"/>
<name>A0ABD5NIH0_9EURY</name>
<dbReference type="SUPFAM" id="SSF46785">
    <property type="entry name" value="Winged helix' DNA-binding domain"/>
    <property type="match status" value="1"/>
</dbReference>
<dbReference type="InterPro" id="IPR036390">
    <property type="entry name" value="WH_DNA-bd_sf"/>
</dbReference>